<dbReference type="EMBL" id="JAPRAT010000030">
    <property type="protein sequence ID" value="MCZ0704205.1"/>
    <property type="molecule type" value="Genomic_DNA"/>
</dbReference>
<organism evidence="1 2">
    <name type="scientific">Natronobacillus azotifigens</name>
    <dbReference type="NCBI Taxonomy" id="472978"/>
    <lineage>
        <taxon>Bacteria</taxon>
        <taxon>Bacillati</taxon>
        <taxon>Bacillota</taxon>
        <taxon>Bacilli</taxon>
        <taxon>Bacillales</taxon>
        <taxon>Bacillaceae</taxon>
        <taxon>Natronobacillus</taxon>
    </lineage>
</organism>
<dbReference type="RefSeq" id="WP_268780975.1">
    <property type="nucleotide sequence ID" value="NZ_JAPRAT010000030.1"/>
</dbReference>
<evidence type="ECO:0000313" key="2">
    <source>
        <dbReference type="Proteomes" id="UP001084197"/>
    </source>
</evidence>
<keyword evidence="2" id="KW-1185">Reference proteome</keyword>
<dbReference type="AlphaFoldDB" id="A0A9J6RFK1"/>
<protein>
    <submittedName>
        <fullName evidence="1">Uncharacterized protein</fullName>
    </submittedName>
</protein>
<reference evidence="1" key="1">
    <citation type="submission" date="2022-11" db="EMBL/GenBank/DDBJ databases">
        <title>WGS of Natronobacillus azotifigens 24KS-1, an anaerobic diazotrophic haloalkaliphile from soda-rich habitats.</title>
        <authorList>
            <person name="Sorokin D.Y."/>
            <person name="Merkel A.Y."/>
        </authorList>
    </citation>
    <scope>NUCLEOTIDE SEQUENCE</scope>
    <source>
        <strain evidence="1">24KS-1</strain>
    </source>
</reference>
<accession>A0A9J6RFK1</accession>
<sequence>MCSFIIVVDSIFALHDFDHYFNDFSELPVISNPALVGALTDAKNLTYRRLIREVT</sequence>
<gene>
    <name evidence="1" type="ORF">OWO01_13420</name>
</gene>
<proteinExistence type="predicted"/>
<evidence type="ECO:0000313" key="1">
    <source>
        <dbReference type="EMBL" id="MCZ0704205.1"/>
    </source>
</evidence>
<comment type="caution">
    <text evidence="1">The sequence shown here is derived from an EMBL/GenBank/DDBJ whole genome shotgun (WGS) entry which is preliminary data.</text>
</comment>
<dbReference type="Proteomes" id="UP001084197">
    <property type="component" value="Unassembled WGS sequence"/>
</dbReference>
<name>A0A9J6RFK1_9BACI</name>